<sequence>MMMMVKVMWFGRKRTSGKIWSNQAVLMRDIDIQRHLMMLIIRLLLMKEIGETREREGMMKRKVTIEMTRQH</sequence>
<dbReference type="EMBL" id="PSQE01000006">
    <property type="protein sequence ID" value="RHN49855.1"/>
    <property type="molecule type" value="Genomic_DNA"/>
</dbReference>
<dbReference type="Gramene" id="rna34079">
    <property type="protein sequence ID" value="RHN49855.1"/>
    <property type="gene ID" value="gene34079"/>
</dbReference>
<name>A0A396HEY5_MEDTR</name>
<organism evidence="1">
    <name type="scientific">Medicago truncatula</name>
    <name type="common">Barrel medic</name>
    <name type="synonym">Medicago tribuloides</name>
    <dbReference type="NCBI Taxonomy" id="3880"/>
    <lineage>
        <taxon>Eukaryota</taxon>
        <taxon>Viridiplantae</taxon>
        <taxon>Streptophyta</taxon>
        <taxon>Embryophyta</taxon>
        <taxon>Tracheophyta</taxon>
        <taxon>Spermatophyta</taxon>
        <taxon>Magnoliopsida</taxon>
        <taxon>eudicotyledons</taxon>
        <taxon>Gunneridae</taxon>
        <taxon>Pentapetalae</taxon>
        <taxon>rosids</taxon>
        <taxon>fabids</taxon>
        <taxon>Fabales</taxon>
        <taxon>Fabaceae</taxon>
        <taxon>Papilionoideae</taxon>
        <taxon>50 kb inversion clade</taxon>
        <taxon>NPAAA clade</taxon>
        <taxon>Hologalegina</taxon>
        <taxon>IRL clade</taxon>
        <taxon>Trifolieae</taxon>
        <taxon>Medicago</taxon>
    </lineage>
</organism>
<evidence type="ECO:0000313" key="1">
    <source>
        <dbReference type="EMBL" id="RHN49855.1"/>
    </source>
</evidence>
<proteinExistence type="predicted"/>
<protein>
    <submittedName>
        <fullName evidence="1">Uncharacterized protein</fullName>
    </submittedName>
</protein>
<comment type="caution">
    <text evidence="1">The sequence shown here is derived from an EMBL/GenBank/DDBJ whole genome shotgun (WGS) entry which is preliminary data.</text>
</comment>
<reference evidence="1" key="1">
    <citation type="journal article" date="2018" name="Nat. Plants">
        <title>Whole-genome landscape of Medicago truncatula symbiotic genes.</title>
        <authorList>
            <person name="Pecrix Y."/>
            <person name="Gamas P."/>
            <person name="Carrere S."/>
        </authorList>
    </citation>
    <scope>NUCLEOTIDE SEQUENCE</scope>
    <source>
        <tissue evidence="1">Leaves</tissue>
    </source>
</reference>
<dbReference type="Proteomes" id="UP000265566">
    <property type="component" value="Chromosome 6"/>
</dbReference>
<gene>
    <name evidence="1" type="ORF">MtrunA17_Chr6g0451091</name>
</gene>
<accession>A0A396HEY5</accession>
<dbReference type="AlphaFoldDB" id="A0A396HEY5"/>